<dbReference type="InterPro" id="IPR011990">
    <property type="entry name" value="TPR-like_helical_dom_sf"/>
</dbReference>
<name>A0A3D9ZYV8_9ACTN</name>
<evidence type="ECO:0000313" key="3">
    <source>
        <dbReference type="EMBL" id="REG02292.1"/>
    </source>
</evidence>
<organism evidence="3 4">
    <name type="scientific">Asanoa ferruginea</name>
    <dbReference type="NCBI Taxonomy" id="53367"/>
    <lineage>
        <taxon>Bacteria</taxon>
        <taxon>Bacillati</taxon>
        <taxon>Actinomycetota</taxon>
        <taxon>Actinomycetes</taxon>
        <taxon>Micromonosporales</taxon>
        <taxon>Micromonosporaceae</taxon>
        <taxon>Asanoa</taxon>
    </lineage>
</organism>
<accession>A0A3D9ZYV8</accession>
<sequence length="1033" mass="114560">MTAFAPRHYPGVMVSSTFQDFVAHREVLIRVIAGQGLHPVAMEQDSARPAGTVIDSSLEKVRDAAAYVGIIGHRYGNVPDSADLNPAGLSLTEMEFREARRLGRPILLFVMGPDHEVKPSAVEIDAAKLAKLAAFREDAKRVDPDSPVHRIYKVFNSLGEFEVAATQSVAELRRLLDTPAVAPRPSDGIPTPPKLYAEPHYIGSHRFVGRAAQLDTLTDWAATADPHPLLLFEAIGGSGKSMLTWEWTTQHAPKVRTDWAGVFWYSFYEKGAVMADFCRCALAYMTGQPLDVLRQKRQRELTDQLVRQLRARPWLVILDGLERVLVAYHRYDAAQLADEEAGRTDEIAERDPCTAIRPADDDLLRLLAGAAPSKVLVTSRLVPRVLLNAASQAIPGVLHERLPGLRPADAESLLRTCAVRGDSARMQDFLRRHCDCHPLVSGVVAGLVNDYLPDRGNFDAWAADTAHGGRLDLADLDLAQKRNHILAAALASLSTNSRQLLSTLALLPEAVDFRTLEALSPHLPAEPRTPTPLPLPATGAQDSRREKERQLIRADHAAAARTRQAWEARDRGPEKAALARTIRDLEQRGLLQFDRSAWRYDLHPVVRAIASADLRGSDRDRLGQRVIDHFSGKRGHPYDRAETLDDLSAPLTVIRTLLRMGRVRQAAAAYGGELRDALLFNLEAYAEILSLVRPFFGSSWNSPSPELGDDDFVSLRSHVATVLSLGFEPSLALEIYAATLSVNLAQGQWSRATKTLINTAIAFEATNRLAATRRYLLIAQRLGDELGDREHMFYTRINLLDVAIITGRLTEAEELWRSISAMNLPSYLGIQRPGAIETSYATLQYHRGLLAESDLASAEELARGGRNRPDRRALHTLRGRWLLDQGRYAEAADTFSDALQMERETTLAAPEAEAWLALASVHLGQSADARDAAARISAQLRPPHLPLAELWHALRDPERATAHALEAYRWAWADGEPYVRRFELDRATALLTTLNIKAPSLPPYDQVQDPELPWTAEIDRAIEELQRRRGTDT</sequence>
<proteinExistence type="predicted"/>
<dbReference type="AlphaFoldDB" id="A0A3D9ZYV8"/>
<dbReference type="InterPro" id="IPR025139">
    <property type="entry name" value="DUF4062"/>
</dbReference>
<dbReference type="Gene3D" id="3.40.50.300">
    <property type="entry name" value="P-loop containing nucleotide triphosphate hydrolases"/>
    <property type="match status" value="1"/>
</dbReference>
<evidence type="ECO:0000259" key="2">
    <source>
        <dbReference type="Pfam" id="PF13271"/>
    </source>
</evidence>
<feature type="region of interest" description="Disordered" evidence="1">
    <location>
        <begin position="522"/>
        <end position="547"/>
    </location>
</feature>
<dbReference type="Pfam" id="PF13271">
    <property type="entry name" value="DUF4062"/>
    <property type="match status" value="1"/>
</dbReference>
<dbReference type="SUPFAM" id="SSF52540">
    <property type="entry name" value="P-loop containing nucleoside triphosphate hydrolases"/>
    <property type="match status" value="1"/>
</dbReference>
<evidence type="ECO:0000313" key="4">
    <source>
        <dbReference type="Proteomes" id="UP000256913"/>
    </source>
</evidence>
<reference evidence="3 4" key="1">
    <citation type="submission" date="2018-08" db="EMBL/GenBank/DDBJ databases">
        <title>Sequencing the genomes of 1000 actinobacteria strains.</title>
        <authorList>
            <person name="Klenk H.-P."/>
        </authorList>
    </citation>
    <scope>NUCLEOTIDE SEQUENCE [LARGE SCALE GENOMIC DNA]</scope>
    <source>
        <strain evidence="3 4">DSM 44099</strain>
    </source>
</reference>
<evidence type="ECO:0000256" key="1">
    <source>
        <dbReference type="SAM" id="MobiDB-lite"/>
    </source>
</evidence>
<dbReference type="InterPro" id="IPR027417">
    <property type="entry name" value="P-loop_NTPase"/>
</dbReference>
<dbReference type="SUPFAM" id="SSF48452">
    <property type="entry name" value="TPR-like"/>
    <property type="match status" value="1"/>
</dbReference>
<dbReference type="Proteomes" id="UP000256913">
    <property type="component" value="Unassembled WGS sequence"/>
</dbReference>
<comment type="caution">
    <text evidence="3">The sequence shown here is derived from an EMBL/GenBank/DDBJ whole genome shotgun (WGS) entry which is preliminary data.</text>
</comment>
<dbReference type="Gene3D" id="1.25.40.10">
    <property type="entry name" value="Tetratricopeptide repeat domain"/>
    <property type="match status" value="1"/>
</dbReference>
<dbReference type="OrthoDB" id="3648123at2"/>
<feature type="domain" description="DUF4062" evidence="2">
    <location>
        <begin position="12"/>
        <end position="99"/>
    </location>
</feature>
<gene>
    <name evidence="3" type="ORF">DFJ67_8385</name>
</gene>
<protein>
    <submittedName>
        <fullName evidence="3">Uncharacterized protein DUF4062</fullName>
    </submittedName>
</protein>
<dbReference type="EMBL" id="QUMQ01000001">
    <property type="protein sequence ID" value="REG02292.1"/>
    <property type="molecule type" value="Genomic_DNA"/>
</dbReference>
<keyword evidence="4" id="KW-1185">Reference proteome</keyword>
<dbReference type="RefSeq" id="WP_116075160.1">
    <property type="nucleotide sequence ID" value="NZ_BONB01000005.1"/>
</dbReference>